<evidence type="ECO:0000313" key="6">
    <source>
        <dbReference type="EMBL" id="ATQ41926.1"/>
    </source>
</evidence>
<dbReference type="PROSITE" id="PS50977">
    <property type="entry name" value="HTH_TETR_2"/>
    <property type="match status" value="1"/>
</dbReference>
<sequence>MASGVEGNRSERKRLLILTSATAIFAREGFSHAGMEHIARDAGVSTATLYAHFPSKADLFRIVVESAIDGIAARVRATAHQKGDARERLTAFGLAYAEFYSDPVSRSLFRMVIAERRRFPDLAHHFRERGREELGGTALRILSALADEGELDLQKPSWAAGQLQGMIEHSTLLLGLISGDDAQPGRSLATIVDDCVATFLARYAVREKAA</sequence>
<feature type="domain" description="HTH tetR-type" evidence="5">
    <location>
        <begin position="11"/>
        <end position="71"/>
    </location>
</feature>
<dbReference type="PANTHER" id="PTHR30055">
    <property type="entry name" value="HTH-TYPE TRANSCRIPTIONAL REGULATOR RUTR"/>
    <property type="match status" value="1"/>
</dbReference>
<dbReference type="SUPFAM" id="SSF48498">
    <property type="entry name" value="Tetracyclin repressor-like, C-terminal domain"/>
    <property type="match status" value="1"/>
</dbReference>
<dbReference type="Gene3D" id="1.10.357.10">
    <property type="entry name" value="Tetracycline Repressor, domain 2"/>
    <property type="match status" value="1"/>
</dbReference>
<proteinExistence type="predicted"/>
<evidence type="ECO:0000259" key="5">
    <source>
        <dbReference type="PROSITE" id="PS50977"/>
    </source>
</evidence>
<name>A0A2D2AVB1_9CAUL</name>
<feature type="DNA-binding region" description="H-T-H motif" evidence="4">
    <location>
        <begin position="34"/>
        <end position="53"/>
    </location>
</feature>
<dbReference type="Pfam" id="PF14246">
    <property type="entry name" value="TetR_C_7"/>
    <property type="match status" value="1"/>
</dbReference>
<dbReference type="PRINTS" id="PR00455">
    <property type="entry name" value="HTHTETR"/>
</dbReference>
<evidence type="ECO:0000256" key="1">
    <source>
        <dbReference type="ARBA" id="ARBA00023015"/>
    </source>
</evidence>
<evidence type="ECO:0000256" key="3">
    <source>
        <dbReference type="ARBA" id="ARBA00023163"/>
    </source>
</evidence>
<dbReference type="Proteomes" id="UP000228945">
    <property type="component" value="Chromosome"/>
</dbReference>
<reference evidence="6 7" key="1">
    <citation type="submission" date="2017-10" db="EMBL/GenBank/DDBJ databases">
        <title>Genome sequence of Caulobacter mirabilis FWC38.</title>
        <authorList>
            <person name="Fiebig A."/>
            <person name="Crosson S."/>
        </authorList>
    </citation>
    <scope>NUCLEOTIDE SEQUENCE [LARGE SCALE GENOMIC DNA]</scope>
    <source>
        <strain evidence="6 7">FWC 38</strain>
    </source>
</reference>
<dbReference type="FunFam" id="1.10.10.60:FF:000141">
    <property type="entry name" value="TetR family transcriptional regulator"/>
    <property type="match status" value="1"/>
</dbReference>
<dbReference type="RefSeq" id="WP_099621182.1">
    <property type="nucleotide sequence ID" value="NZ_CP024201.1"/>
</dbReference>
<dbReference type="SUPFAM" id="SSF46689">
    <property type="entry name" value="Homeodomain-like"/>
    <property type="match status" value="1"/>
</dbReference>
<dbReference type="InterPro" id="IPR009057">
    <property type="entry name" value="Homeodomain-like_sf"/>
</dbReference>
<dbReference type="OrthoDB" id="9816431at2"/>
<evidence type="ECO:0000256" key="2">
    <source>
        <dbReference type="ARBA" id="ARBA00023125"/>
    </source>
</evidence>
<keyword evidence="2 4" id="KW-0238">DNA-binding</keyword>
<dbReference type="KEGG" id="cmb:CSW64_05620"/>
<dbReference type="Pfam" id="PF00440">
    <property type="entry name" value="TetR_N"/>
    <property type="match status" value="1"/>
</dbReference>
<organism evidence="6 7">
    <name type="scientific">Caulobacter mirabilis</name>
    <dbReference type="NCBI Taxonomy" id="69666"/>
    <lineage>
        <taxon>Bacteria</taxon>
        <taxon>Pseudomonadati</taxon>
        <taxon>Pseudomonadota</taxon>
        <taxon>Alphaproteobacteria</taxon>
        <taxon>Caulobacterales</taxon>
        <taxon>Caulobacteraceae</taxon>
        <taxon>Caulobacter</taxon>
    </lineage>
</organism>
<protein>
    <submittedName>
        <fullName evidence="6">TetR family transcriptional regulator</fullName>
    </submittedName>
</protein>
<dbReference type="EMBL" id="CP024201">
    <property type="protein sequence ID" value="ATQ41926.1"/>
    <property type="molecule type" value="Genomic_DNA"/>
</dbReference>
<dbReference type="InterPro" id="IPR036271">
    <property type="entry name" value="Tet_transcr_reg_TetR-rel_C_sf"/>
</dbReference>
<dbReference type="Gene3D" id="1.10.10.60">
    <property type="entry name" value="Homeodomain-like"/>
    <property type="match status" value="1"/>
</dbReference>
<accession>A0A2D2AVB1</accession>
<gene>
    <name evidence="6" type="ORF">CSW64_05620</name>
</gene>
<dbReference type="InterPro" id="IPR050109">
    <property type="entry name" value="HTH-type_TetR-like_transc_reg"/>
</dbReference>
<dbReference type="InterPro" id="IPR001647">
    <property type="entry name" value="HTH_TetR"/>
</dbReference>
<dbReference type="GO" id="GO:0000976">
    <property type="term" value="F:transcription cis-regulatory region binding"/>
    <property type="evidence" value="ECO:0007669"/>
    <property type="project" value="TreeGrafter"/>
</dbReference>
<dbReference type="InterPro" id="IPR039536">
    <property type="entry name" value="TetR_C_Proteobacteria"/>
</dbReference>
<evidence type="ECO:0000313" key="7">
    <source>
        <dbReference type="Proteomes" id="UP000228945"/>
    </source>
</evidence>
<keyword evidence="7" id="KW-1185">Reference proteome</keyword>
<dbReference type="PANTHER" id="PTHR30055:SF146">
    <property type="entry name" value="HTH-TYPE TRANSCRIPTIONAL DUAL REGULATOR CECR"/>
    <property type="match status" value="1"/>
</dbReference>
<dbReference type="GO" id="GO:0003700">
    <property type="term" value="F:DNA-binding transcription factor activity"/>
    <property type="evidence" value="ECO:0007669"/>
    <property type="project" value="TreeGrafter"/>
</dbReference>
<keyword evidence="3" id="KW-0804">Transcription</keyword>
<keyword evidence="1" id="KW-0805">Transcription regulation</keyword>
<dbReference type="AlphaFoldDB" id="A0A2D2AVB1"/>
<evidence type="ECO:0000256" key="4">
    <source>
        <dbReference type="PROSITE-ProRule" id="PRU00335"/>
    </source>
</evidence>